<reference evidence="3" key="1">
    <citation type="journal article" date="2019" name="Int. J. Syst. Evol. Microbiol.">
        <title>The Global Catalogue of Microorganisms (GCM) 10K type strain sequencing project: providing services to taxonomists for standard genome sequencing and annotation.</title>
        <authorList>
            <consortium name="The Broad Institute Genomics Platform"/>
            <consortium name="The Broad Institute Genome Sequencing Center for Infectious Disease"/>
            <person name="Wu L."/>
            <person name="Ma J."/>
        </authorList>
    </citation>
    <scope>NUCLEOTIDE SEQUENCE [LARGE SCALE GENOMIC DNA]</scope>
    <source>
        <strain evidence="3">CGMCC 1.15795</strain>
    </source>
</reference>
<dbReference type="EMBL" id="JBHUFD010000003">
    <property type="protein sequence ID" value="MFD1872530.1"/>
    <property type="molecule type" value="Genomic_DNA"/>
</dbReference>
<dbReference type="PANTHER" id="PTHR12526:SF600">
    <property type="entry name" value="GLYCOSYL TRANSFERASE GROUP 1"/>
    <property type="match status" value="1"/>
</dbReference>
<dbReference type="Gene3D" id="3.40.50.2000">
    <property type="entry name" value="Glycogen Phosphorylase B"/>
    <property type="match status" value="4"/>
</dbReference>
<feature type="domain" description="Glycosyltransferase subfamily 4-like N-terminal" evidence="1">
    <location>
        <begin position="17"/>
        <end position="214"/>
    </location>
</feature>
<name>A0ABW4QU31_9BACT</name>
<dbReference type="PANTHER" id="PTHR12526">
    <property type="entry name" value="GLYCOSYLTRANSFERASE"/>
    <property type="match status" value="1"/>
</dbReference>
<dbReference type="CDD" id="cd03801">
    <property type="entry name" value="GT4_PimA-like"/>
    <property type="match status" value="2"/>
</dbReference>
<evidence type="ECO:0000259" key="1">
    <source>
        <dbReference type="Pfam" id="PF13579"/>
    </source>
</evidence>
<keyword evidence="3" id="KW-1185">Reference proteome</keyword>
<comment type="caution">
    <text evidence="2">The sequence shown here is derived from an EMBL/GenBank/DDBJ whole genome shotgun (WGS) entry which is preliminary data.</text>
</comment>
<dbReference type="Pfam" id="PF13692">
    <property type="entry name" value="Glyco_trans_1_4"/>
    <property type="match status" value="2"/>
</dbReference>
<protein>
    <submittedName>
        <fullName evidence="2">Glycosyltransferase</fullName>
    </submittedName>
</protein>
<dbReference type="Pfam" id="PF13579">
    <property type="entry name" value="Glyco_trans_4_4"/>
    <property type="match status" value="1"/>
</dbReference>
<organism evidence="2 3">
    <name type="scientific">Hymenobacter bucti</name>
    <dbReference type="NCBI Taxonomy" id="1844114"/>
    <lineage>
        <taxon>Bacteria</taxon>
        <taxon>Pseudomonadati</taxon>
        <taxon>Bacteroidota</taxon>
        <taxon>Cytophagia</taxon>
        <taxon>Cytophagales</taxon>
        <taxon>Hymenobacteraceae</taxon>
        <taxon>Hymenobacter</taxon>
    </lineage>
</organism>
<gene>
    <name evidence="2" type="ORF">ACFSDX_08825</name>
</gene>
<proteinExistence type="predicted"/>
<sequence>MHILQVCPRVPYPPHDGGAMAMYETARGLAEAGHRVTVLAINTPKHHQPADALAHLGPRVRLVTADVDTRLRPLAALRNLLFSQEPYNVARFISAALADKLVELVAAEPVDVVQFEGTFVAPYRAQLVLALEKLEIVRPLLVLRAHNIEHTIWQMLAVRASNPLKKRYLQSMAHRLARLEGELLPRFDAIAAITEQDATRLRALGCRAPIAFIPASYNLGRLPAAATPPQPRTLFVIGSLNWLPNLEGLAWFLREVWPQAHAELPELALHIAGSHPPADLTSRPPGQDNIFVHGFVASAPAFMQQYELMLVPLLSGGGMRVKVVEGLALGKAVLSTTLGAEGIAARDGENILLRDGAAAWLQALRDYYHGRLPLADLGQAAARTAHAEYDTRQVTQRLLGLYETLLAPPVPQPYPMRLLVLLSRFPHPLDKGDKLRAYYQLRYLAGQGHDICLLALSDEAVGPAALAAVRPLCRGGLHVHHLRRPAQALGLARALATAGRPLQVGYFYSPAAQQLVNGLLVSFRPDHVYCQLIRMAEYLRGYAGPKTLDYMDVFSAGMARRQAAAPAWQRPVLALEAHRLAAYEAAVLSWFDHATIISDQDRQLVQHPRRDQIHVVPNGIALDVFQPQPHAAKCYDLVFCGNMGYHPNVDAACWLAEEILPLVQAQHPQARLLVAGTTPAPRVQALARRPGVAVSGWLPDIRQAYAEARVFVAPMRVGTGLQNKLLEALAMQLPCVTTPLANNALGGTPGQHLLVAEGAPALAAAIGQLLADEAAAAELARRGRTFVRATYDWATTTAQLEHLFEQPAPRLP</sequence>
<dbReference type="InterPro" id="IPR028098">
    <property type="entry name" value="Glyco_trans_4-like_N"/>
</dbReference>
<dbReference type="RefSeq" id="WP_382312967.1">
    <property type="nucleotide sequence ID" value="NZ_JBHUFD010000003.1"/>
</dbReference>
<dbReference type="Proteomes" id="UP001597197">
    <property type="component" value="Unassembled WGS sequence"/>
</dbReference>
<evidence type="ECO:0000313" key="2">
    <source>
        <dbReference type="EMBL" id="MFD1872530.1"/>
    </source>
</evidence>
<evidence type="ECO:0000313" key="3">
    <source>
        <dbReference type="Proteomes" id="UP001597197"/>
    </source>
</evidence>
<accession>A0ABW4QU31</accession>
<dbReference type="SUPFAM" id="SSF53756">
    <property type="entry name" value="UDP-Glycosyltransferase/glycogen phosphorylase"/>
    <property type="match status" value="2"/>
</dbReference>